<gene>
    <name evidence="1" type="ORF">NCTC12120_02261</name>
</gene>
<dbReference type="EMBL" id="UAVU01000003">
    <property type="protein sequence ID" value="SQA98382.1"/>
    <property type="molecule type" value="Genomic_DNA"/>
</dbReference>
<reference evidence="1 2" key="1">
    <citation type="submission" date="2018-06" db="EMBL/GenBank/DDBJ databases">
        <authorList>
            <consortium name="Pathogen Informatics"/>
            <person name="Doyle S."/>
        </authorList>
    </citation>
    <scope>NUCLEOTIDE SEQUENCE [LARGE SCALE GENOMIC DNA]</scope>
    <source>
        <strain evidence="1 2">NCTC12120</strain>
    </source>
</reference>
<dbReference type="Proteomes" id="UP000251197">
    <property type="component" value="Unassembled WGS sequence"/>
</dbReference>
<evidence type="ECO:0000313" key="1">
    <source>
        <dbReference type="EMBL" id="SQA98382.1"/>
    </source>
</evidence>
<evidence type="ECO:0000313" key="2">
    <source>
        <dbReference type="Proteomes" id="UP000251197"/>
    </source>
</evidence>
<name>A0A2X2SYU3_9ENTR</name>
<dbReference type="AlphaFoldDB" id="A0A2X2SYU3"/>
<accession>A0A2X2SYU3</accession>
<organism evidence="1 2">
    <name type="scientific">Cedecea neteri</name>
    <dbReference type="NCBI Taxonomy" id="158822"/>
    <lineage>
        <taxon>Bacteria</taxon>
        <taxon>Pseudomonadati</taxon>
        <taxon>Pseudomonadota</taxon>
        <taxon>Gammaproteobacteria</taxon>
        <taxon>Enterobacterales</taxon>
        <taxon>Enterobacteriaceae</taxon>
        <taxon>Cedecea</taxon>
    </lineage>
</organism>
<sequence length="29" mass="3543">MAKGILKYNDSEYIHRMHIVSSRKEKRHD</sequence>
<protein>
    <submittedName>
        <fullName evidence="1">Uncharacterized protein</fullName>
    </submittedName>
</protein>
<proteinExistence type="predicted"/>